<dbReference type="PANTHER" id="PTHR32141:SF26">
    <property type="entry name" value="OS08G0328600 PROTEIN"/>
    <property type="match status" value="1"/>
</dbReference>
<dbReference type="InterPro" id="IPR001810">
    <property type="entry name" value="F-box_dom"/>
</dbReference>
<organism evidence="3">
    <name type="scientific">Oryza punctata</name>
    <name type="common">Red rice</name>
    <dbReference type="NCBI Taxonomy" id="4537"/>
    <lineage>
        <taxon>Eukaryota</taxon>
        <taxon>Viridiplantae</taxon>
        <taxon>Streptophyta</taxon>
        <taxon>Embryophyta</taxon>
        <taxon>Tracheophyta</taxon>
        <taxon>Spermatophyta</taxon>
        <taxon>Magnoliopsida</taxon>
        <taxon>Liliopsida</taxon>
        <taxon>Poales</taxon>
        <taxon>Poaceae</taxon>
        <taxon>BOP clade</taxon>
        <taxon>Oryzoideae</taxon>
        <taxon>Oryzeae</taxon>
        <taxon>Oryzinae</taxon>
        <taxon>Oryza</taxon>
    </lineage>
</organism>
<evidence type="ECO:0000259" key="2">
    <source>
        <dbReference type="PROSITE" id="PS50181"/>
    </source>
</evidence>
<dbReference type="Gramene" id="OPUNC11G13180.1">
    <property type="protein sequence ID" value="OPUNC11G13180.1"/>
    <property type="gene ID" value="OPUNC11G13180"/>
</dbReference>
<dbReference type="InterPro" id="IPR053781">
    <property type="entry name" value="F-box_AtFBL13-like"/>
</dbReference>
<accession>A0A0E0MG22</accession>
<dbReference type="EnsemblPlants" id="OPUNC11G13180.1">
    <property type="protein sequence ID" value="OPUNC11G13180.1"/>
    <property type="gene ID" value="OPUNC11G13180"/>
</dbReference>
<dbReference type="Gene3D" id="3.80.10.10">
    <property type="entry name" value="Ribonuclease Inhibitor"/>
    <property type="match status" value="1"/>
</dbReference>
<dbReference type="InterPro" id="IPR055302">
    <property type="entry name" value="F-box_dom-containing"/>
</dbReference>
<dbReference type="eggNOG" id="ENOG502SYZX">
    <property type="taxonomic scope" value="Eukaryota"/>
</dbReference>
<dbReference type="Proteomes" id="UP000026962">
    <property type="component" value="Chromosome 11"/>
</dbReference>
<evidence type="ECO:0000313" key="3">
    <source>
        <dbReference type="EnsemblPlants" id="OPUNC11G13180.1"/>
    </source>
</evidence>
<reference evidence="3" key="2">
    <citation type="submission" date="2018-05" db="EMBL/GenBank/DDBJ databases">
        <title>OpunRS2 (Oryza punctata Reference Sequence Version 2).</title>
        <authorList>
            <person name="Zhang J."/>
            <person name="Kudrna D."/>
            <person name="Lee S."/>
            <person name="Talag J."/>
            <person name="Welchert J."/>
            <person name="Wing R.A."/>
        </authorList>
    </citation>
    <scope>NUCLEOTIDE SEQUENCE [LARGE SCALE GENOMIC DNA]</scope>
</reference>
<reference evidence="3" key="1">
    <citation type="submission" date="2015-04" db="UniProtKB">
        <authorList>
            <consortium name="EnsemblPlants"/>
        </authorList>
    </citation>
    <scope>IDENTIFICATION</scope>
</reference>
<dbReference type="Pfam" id="PF00646">
    <property type="entry name" value="F-box"/>
    <property type="match status" value="1"/>
</dbReference>
<feature type="region of interest" description="Disordered" evidence="1">
    <location>
        <begin position="692"/>
        <end position="711"/>
    </location>
</feature>
<dbReference type="CDD" id="cd22160">
    <property type="entry name" value="F-box_AtFBL13-like"/>
    <property type="match status" value="1"/>
</dbReference>
<dbReference type="InterPro" id="IPR036047">
    <property type="entry name" value="F-box-like_dom_sf"/>
</dbReference>
<dbReference type="PANTHER" id="PTHR32141">
    <property type="match status" value="1"/>
</dbReference>
<dbReference type="InterPro" id="IPR032675">
    <property type="entry name" value="LRR_dom_sf"/>
</dbReference>
<dbReference type="OMA" id="WPRVEKT"/>
<dbReference type="SUPFAM" id="SSF81383">
    <property type="entry name" value="F-box domain"/>
    <property type="match status" value="1"/>
</dbReference>
<dbReference type="SUPFAM" id="SSF52047">
    <property type="entry name" value="RNI-like"/>
    <property type="match status" value="1"/>
</dbReference>
<dbReference type="STRING" id="4537.A0A0E0MG22"/>
<name>A0A0E0MG22_ORYPU</name>
<dbReference type="HOGENOM" id="CLU_024602_2_0_1"/>
<protein>
    <recommendedName>
        <fullName evidence="2">F-box domain-containing protein</fullName>
    </recommendedName>
</protein>
<sequence>MERVGEVAAVFLGGIKLHRAEPEHEQDGVNWNSCYCVAATDRHNFQKAQYHEIVTALKMNRAFGPAHFVSQSTPTWTRTACNPPVCATDKFPSPSPSPSPSPDRITATMTGGVDRISALPDDLIQRILRFAPANEAASTSVLSARWRSLWRSTGAVNLAVRLPEPDHRHGYQFRYAAVSSCHHAFVHSAQAAFDAAAAAATGGRGRHVTRLTLHLQAATMGTIDSFVHTARSCDADADAAPDVVGWVPIRYDAAREVERWEQRQDVVRYVVSHSAARRVEELRVTAAVGDSCSAPAEDDDEVEILAGVFDLDLSYVPLETLRVLDLTGCSRLHHRSPTAAVETPRLTTLRLKACAVNLQDLQGVIDAAPALATVHLDSVSFDGMEHGCYRLRLPAATALVLARCKTDVVPYGRSSGILGTSSIEIDAPRLRSFKYAGYARRFSLTSPPAARPGMERADLHFFDDIYASASTSRDLFWRFLHSFHGVRALKLKVSNLKHIAVAGRATRAELLVPFPNVEHLELAGYHDPASETAAVAIANLLRCCPAVRHLVLRLSTSPRIPTINGRYGRDLLRAKQQADLAESLDRFARRRKPKLPPPAVNSMDEHLDRAGEIVGLSGRSFTCMKNSLRRVCIQFRMDQPNCIGVRLIKFFAENAIHLEEMHIDDGSQRMYDHINHMVERWISDSSAKKRAKHEISAGSSEGSCNVPVDSKQGIEASTPHFRLLPLGRR</sequence>
<evidence type="ECO:0000313" key="4">
    <source>
        <dbReference type="Proteomes" id="UP000026962"/>
    </source>
</evidence>
<dbReference type="PROSITE" id="PS50181">
    <property type="entry name" value="FBOX"/>
    <property type="match status" value="1"/>
</dbReference>
<feature type="domain" description="F-box" evidence="2">
    <location>
        <begin position="113"/>
        <end position="162"/>
    </location>
</feature>
<dbReference type="AlphaFoldDB" id="A0A0E0MG22"/>
<proteinExistence type="predicted"/>
<evidence type="ECO:0000256" key="1">
    <source>
        <dbReference type="SAM" id="MobiDB-lite"/>
    </source>
</evidence>
<keyword evidence="4" id="KW-1185">Reference proteome</keyword>